<evidence type="ECO:0000313" key="2">
    <source>
        <dbReference type="EMBL" id="MBE1485284.1"/>
    </source>
</evidence>
<dbReference type="SUPFAM" id="SSF47240">
    <property type="entry name" value="Ferritin-like"/>
    <property type="match status" value="1"/>
</dbReference>
<dbReference type="Pfam" id="PF13794">
    <property type="entry name" value="MiaE_2"/>
    <property type="match status" value="1"/>
</dbReference>
<dbReference type="EMBL" id="JADBEB010000001">
    <property type="protein sequence ID" value="MBE1485284.1"/>
    <property type="molecule type" value="Genomic_DNA"/>
</dbReference>
<dbReference type="InterPro" id="IPR012347">
    <property type="entry name" value="Ferritin-like"/>
</dbReference>
<dbReference type="Proteomes" id="UP000649753">
    <property type="component" value="Unassembled WGS sequence"/>
</dbReference>
<dbReference type="InterPro" id="IPR009078">
    <property type="entry name" value="Ferritin-like_SF"/>
</dbReference>
<reference evidence="2" key="1">
    <citation type="submission" date="2020-10" db="EMBL/GenBank/DDBJ databases">
        <title>Sequencing the genomes of 1000 actinobacteria strains.</title>
        <authorList>
            <person name="Klenk H.-P."/>
        </authorList>
    </citation>
    <scope>NUCLEOTIDE SEQUENCE</scope>
    <source>
        <strain evidence="2">DSM 46832</strain>
    </source>
</reference>
<dbReference type="InterPro" id="IPR059125">
    <property type="entry name" value="Ferritin_actino"/>
</dbReference>
<dbReference type="AlphaFoldDB" id="A0A927M0F2"/>
<protein>
    <recommendedName>
        <fullName evidence="1">Ferritin-like domain-containing protein</fullName>
    </recommendedName>
</protein>
<dbReference type="CDD" id="cd00657">
    <property type="entry name" value="Ferritin_like"/>
    <property type="match status" value="1"/>
</dbReference>
<feature type="domain" description="Ferritin-like" evidence="1">
    <location>
        <begin position="46"/>
        <end position="226"/>
    </location>
</feature>
<name>A0A927M0F2_9ACTN</name>
<accession>A0A927M0F2</accession>
<dbReference type="RefSeq" id="WP_192765499.1">
    <property type="nucleotide sequence ID" value="NZ_JADBEB010000001.1"/>
</dbReference>
<evidence type="ECO:0000259" key="1">
    <source>
        <dbReference type="Pfam" id="PF13794"/>
    </source>
</evidence>
<keyword evidence="3" id="KW-1185">Reference proteome</keyword>
<proteinExistence type="predicted"/>
<dbReference type="Gene3D" id="1.20.1260.10">
    <property type="match status" value="1"/>
</dbReference>
<evidence type="ECO:0000313" key="3">
    <source>
        <dbReference type="Proteomes" id="UP000649753"/>
    </source>
</evidence>
<sequence length="256" mass="27126">MSAPADPTPSTSAASEPAVPAVPVVAEDVAVVADVPGVDVVDPTASAAVVDLLGLVAYGELVAFDRMAADARLAPDLARRAVLSEMAAVEITNYRRLADRLTELGVAPGEAMSPFVPALQSYHDSTEPKDWLEALTKAYVGEGIADDFVREMAAFLAEPDRQLVLDVLHDSRYDEFAGQEIRLAIAADPKVANRLSMWARRLVGEGLSQAGRMAGERRTLTALIASGFDDQAGAQGLFKRITAAHTIRMSAVGLNN</sequence>
<organism evidence="2 3">
    <name type="scientific">Plantactinospora soyae</name>
    <dbReference type="NCBI Taxonomy" id="1544732"/>
    <lineage>
        <taxon>Bacteria</taxon>
        <taxon>Bacillati</taxon>
        <taxon>Actinomycetota</taxon>
        <taxon>Actinomycetes</taxon>
        <taxon>Micromonosporales</taxon>
        <taxon>Micromonosporaceae</taxon>
        <taxon>Plantactinospora</taxon>
    </lineage>
</organism>
<gene>
    <name evidence="2" type="ORF">H4W31_000922</name>
</gene>
<comment type="caution">
    <text evidence="2">The sequence shown here is derived from an EMBL/GenBank/DDBJ whole genome shotgun (WGS) entry which is preliminary data.</text>
</comment>